<reference evidence="2 3" key="1">
    <citation type="submission" date="2021-07" db="EMBL/GenBank/DDBJ databases">
        <title>The Aristolochia fimbriata genome: insights into angiosperm evolution, floral development and chemical biosynthesis.</title>
        <authorList>
            <person name="Jiao Y."/>
        </authorList>
    </citation>
    <scope>NUCLEOTIDE SEQUENCE [LARGE SCALE GENOMIC DNA]</scope>
    <source>
        <strain evidence="2">IBCAS-2021</strain>
        <tissue evidence="2">Leaf</tissue>
    </source>
</reference>
<evidence type="ECO:0000313" key="2">
    <source>
        <dbReference type="EMBL" id="KAG9450289.1"/>
    </source>
</evidence>
<name>A0AAV7ENV1_ARIFI</name>
<evidence type="ECO:0000313" key="3">
    <source>
        <dbReference type="Proteomes" id="UP000825729"/>
    </source>
</evidence>
<comment type="caution">
    <text evidence="2">The sequence shown here is derived from an EMBL/GenBank/DDBJ whole genome shotgun (WGS) entry which is preliminary data.</text>
</comment>
<feature type="compositionally biased region" description="Basic residues" evidence="1">
    <location>
        <begin position="1"/>
        <end position="11"/>
    </location>
</feature>
<accession>A0AAV7ENV1</accession>
<protein>
    <submittedName>
        <fullName evidence="2">Uncharacterized protein</fullName>
    </submittedName>
</protein>
<gene>
    <name evidence="2" type="ORF">H6P81_010254</name>
</gene>
<keyword evidence="3" id="KW-1185">Reference proteome</keyword>
<evidence type="ECO:0000256" key="1">
    <source>
        <dbReference type="SAM" id="MobiDB-lite"/>
    </source>
</evidence>
<dbReference type="EMBL" id="JAINDJ010000004">
    <property type="protein sequence ID" value="KAG9450289.1"/>
    <property type="molecule type" value="Genomic_DNA"/>
</dbReference>
<organism evidence="2 3">
    <name type="scientific">Aristolochia fimbriata</name>
    <name type="common">White veined hardy Dutchman's pipe vine</name>
    <dbReference type="NCBI Taxonomy" id="158543"/>
    <lineage>
        <taxon>Eukaryota</taxon>
        <taxon>Viridiplantae</taxon>
        <taxon>Streptophyta</taxon>
        <taxon>Embryophyta</taxon>
        <taxon>Tracheophyta</taxon>
        <taxon>Spermatophyta</taxon>
        <taxon>Magnoliopsida</taxon>
        <taxon>Magnoliidae</taxon>
        <taxon>Piperales</taxon>
        <taxon>Aristolochiaceae</taxon>
        <taxon>Aristolochia</taxon>
    </lineage>
</organism>
<proteinExistence type="predicted"/>
<feature type="region of interest" description="Disordered" evidence="1">
    <location>
        <begin position="1"/>
        <end position="34"/>
    </location>
</feature>
<sequence>MSQVAGHRRRSQVAGGHRSQVAGGRRRSQVEGRRRSQWWAPRHATWCAVVIWACCPGRRKFGPVNRVVAAGGGTANSNKEYRDTVVRCRALTESKMWNKRKLIFNWLPTPFKFCFKIFQFKPSQPSTIIISYKHIID</sequence>
<dbReference type="Proteomes" id="UP000825729">
    <property type="component" value="Unassembled WGS sequence"/>
</dbReference>
<dbReference type="AlphaFoldDB" id="A0AAV7ENV1"/>